<sequence length="136" mass="14670">MRGDKPNLKQDRAPLTTAPACPAWLPKQAKGEWKRCAPILAERRILTEGDLGSLENYCLAIGQVRECQTILAGLESPFFAGENGAPRPHPAIRVMHTAMTHARQLAAELGLTPVSRSRPAISDEGDDNGGFGDLVD</sequence>
<reference evidence="2" key="1">
    <citation type="submission" date="2020-03" db="EMBL/GenBank/DDBJ databases">
        <title>The deep terrestrial virosphere.</title>
        <authorList>
            <person name="Holmfeldt K."/>
            <person name="Nilsson E."/>
            <person name="Simone D."/>
            <person name="Lopez-Fernandez M."/>
            <person name="Wu X."/>
            <person name="de Brujin I."/>
            <person name="Lundin D."/>
            <person name="Andersson A."/>
            <person name="Bertilsson S."/>
            <person name="Dopson M."/>
        </authorList>
    </citation>
    <scope>NUCLEOTIDE SEQUENCE</scope>
    <source>
        <strain evidence="2">TM448A01932</strain>
        <strain evidence="3">TM448B00709</strain>
    </source>
</reference>
<evidence type="ECO:0000256" key="1">
    <source>
        <dbReference type="SAM" id="MobiDB-lite"/>
    </source>
</evidence>
<gene>
    <name evidence="2" type="ORF">TM448A01932_0012</name>
    <name evidence="3" type="ORF">TM448B00709_0014</name>
</gene>
<organism evidence="2">
    <name type="scientific">viral metagenome</name>
    <dbReference type="NCBI Taxonomy" id="1070528"/>
    <lineage>
        <taxon>unclassified sequences</taxon>
        <taxon>metagenomes</taxon>
        <taxon>organismal metagenomes</taxon>
    </lineage>
</organism>
<accession>A0A6H1ZU19</accession>
<evidence type="ECO:0000313" key="2">
    <source>
        <dbReference type="EMBL" id="QJA50969.1"/>
    </source>
</evidence>
<feature type="region of interest" description="Disordered" evidence="1">
    <location>
        <begin position="114"/>
        <end position="136"/>
    </location>
</feature>
<dbReference type="EMBL" id="MT144228">
    <property type="protein sequence ID" value="QJA50969.1"/>
    <property type="molecule type" value="Genomic_DNA"/>
</dbReference>
<dbReference type="AlphaFoldDB" id="A0A6H1ZU19"/>
<name>A0A6H1ZU19_9ZZZZ</name>
<dbReference type="InterPro" id="IPR006448">
    <property type="entry name" value="Phage_term_ssu_P27"/>
</dbReference>
<proteinExistence type="predicted"/>
<protein>
    <submittedName>
        <fullName evidence="2">Putative terminase</fullName>
    </submittedName>
</protein>
<dbReference type="EMBL" id="MT144648">
    <property type="protein sequence ID" value="QJH96356.1"/>
    <property type="molecule type" value="Genomic_DNA"/>
</dbReference>
<dbReference type="Pfam" id="PF05119">
    <property type="entry name" value="Terminase_4"/>
    <property type="match status" value="1"/>
</dbReference>
<evidence type="ECO:0000313" key="3">
    <source>
        <dbReference type="EMBL" id="QJH96356.1"/>
    </source>
</evidence>
<dbReference type="NCBIfam" id="TIGR01558">
    <property type="entry name" value="sm_term_P27"/>
    <property type="match status" value="1"/>
</dbReference>